<name>A0A4W5RAQ6_9TELE</name>
<dbReference type="Proteomes" id="UP000314982">
    <property type="component" value="Unassembled WGS sequence"/>
</dbReference>
<dbReference type="STRING" id="62062.ENSHHUP00000083395"/>
<protein>
    <submittedName>
        <fullName evidence="2">Uncharacterized protein</fullName>
    </submittedName>
</protein>
<keyword evidence="1" id="KW-0812">Transmembrane</keyword>
<reference evidence="2" key="3">
    <citation type="submission" date="2025-09" db="UniProtKB">
        <authorList>
            <consortium name="Ensembl"/>
        </authorList>
    </citation>
    <scope>IDENTIFICATION</scope>
</reference>
<evidence type="ECO:0000313" key="2">
    <source>
        <dbReference type="Ensembl" id="ENSHHUP00000083395.1"/>
    </source>
</evidence>
<reference evidence="3" key="1">
    <citation type="submission" date="2018-06" db="EMBL/GenBank/DDBJ databases">
        <title>Genome assembly of Danube salmon.</title>
        <authorList>
            <person name="Macqueen D.J."/>
            <person name="Gundappa M.K."/>
        </authorList>
    </citation>
    <scope>NUCLEOTIDE SEQUENCE [LARGE SCALE GENOMIC DNA]</scope>
</reference>
<reference evidence="2" key="2">
    <citation type="submission" date="2025-08" db="UniProtKB">
        <authorList>
            <consortium name="Ensembl"/>
        </authorList>
    </citation>
    <scope>IDENTIFICATION</scope>
</reference>
<sequence length="155" mass="17033">RIIRTKVQQPFHPSPDVSITPLSTPGHTIVLTTASPPVTSASNNPVGSYSIKGILGIPRSNGEKRKGDDGKNLVLFLSPRLCTFLCVKEDGIYDSAGAMCFCVCSLLFVVMLYYRQASRGVNCFNQIVETVCFTTYAYRAASQFYLTLGTRKHTQ</sequence>
<keyword evidence="3" id="KW-1185">Reference proteome</keyword>
<organism evidence="2 3">
    <name type="scientific">Hucho hucho</name>
    <name type="common">huchen</name>
    <dbReference type="NCBI Taxonomy" id="62062"/>
    <lineage>
        <taxon>Eukaryota</taxon>
        <taxon>Metazoa</taxon>
        <taxon>Chordata</taxon>
        <taxon>Craniata</taxon>
        <taxon>Vertebrata</taxon>
        <taxon>Euteleostomi</taxon>
        <taxon>Actinopterygii</taxon>
        <taxon>Neopterygii</taxon>
        <taxon>Teleostei</taxon>
        <taxon>Protacanthopterygii</taxon>
        <taxon>Salmoniformes</taxon>
        <taxon>Salmonidae</taxon>
        <taxon>Salmoninae</taxon>
        <taxon>Hucho</taxon>
    </lineage>
</organism>
<keyword evidence="1" id="KW-0472">Membrane</keyword>
<dbReference type="AlphaFoldDB" id="A0A4W5RAQ6"/>
<evidence type="ECO:0000313" key="3">
    <source>
        <dbReference type="Proteomes" id="UP000314982"/>
    </source>
</evidence>
<proteinExistence type="predicted"/>
<keyword evidence="1" id="KW-1133">Transmembrane helix</keyword>
<dbReference type="Ensembl" id="ENSHHUT00000086021.1">
    <property type="protein sequence ID" value="ENSHHUP00000083395.1"/>
    <property type="gene ID" value="ENSHHUG00000048398.1"/>
</dbReference>
<evidence type="ECO:0000256" key="1">
    <source>
        <dbReference type="SAM" id="Phobius"/>
    </source>
</evidence>
<accession>A0A4W5RAQ6</accession>
<dbReference type="GeneTree" id="ENSGT00940000157412"/>
<feature type="transmembrane region" description="Helical" evidence="1">
    <location>
        <begin position="96"/>
        <end position="114"/>
    </location>
</feature>